<evidence type="ECO:0000313" key="11">
    <source>
        <dbReference type="EMBL" id="CAI3973928.1"/>
    </source>
</evidence>
<dbReference type="InterPro" id="IPR001991">
    <property type="entry name" value="Na-dicarboxylate_symporter"/>
</dbReference>
<feature type="transmembrane region" description="Helical" evidence="10">
    <location>
        <begin position="373"/>
        <end position="392"/>
    </location>
</feature>
<name>A0A9P1BK56_9DINO</name>
<dbReference type="PANTHER" id="PTHR15954:SF4">
    <property type="entry name" value="VACUOLAR PROTEIN SORTING-ASSOCIATED PROTEIN 51 HOMOLOG"/>
    <property type="match status" value="1"/>
</dbReference>
<feature type="transmembrane region" description="Helical" evidence="10">
    <location>
        <begin position="433"/>
        <end position="453"/>
    </location>
</feature>
<feature type="transmembrane region" description="Helical" evidence="10">
    <location>
        <begin position="1581"/>
        <end position="1601"/>
    </location>
</feature>
<proteinExistence type="inferred from homology"/>
<dbReference type="EMBL" id="CAMXCT010000108">
    <property type="protein sequence ID" value="CAI3973928.1"/>
    <property type="molecule type" value="Genomic_DNA"/>
</dbReference>
<dbReference type="PANTHER" id="PTHR15954">
    <property type="entry name" value="VACUOLAR PROTEIN SORTING-ASSOCIATED PROTEIN 51 HOMOLOG"/>
    <property type="match status" value="1"/>
</dbReference>
<evidence type="ECO:0000256" key="10">
    <source>
        <dbReference type="SAM" id="Phobius"/>
    </source>
</evidence>
<dbReference type="GO" id="GO:0007030">
    <property type="term" value="P:Golgi organization"/>
    <property type="evidence" value="ECO:0007669"/>
    <property type="project" value="TreeGrafter"/>
</dbReference>
<dbReference type="EMBL" id="CAMXCT030000108">
    <property type="protein sequence ID" value="CAL4761240.1"/>
    <property type="molecule type" value="Genomic_DNA"/>
</dbReference>
<evidence type="ECO:0000256" key="8">
    <source>
        <dbReference type="ARBA" id="ARBA00023136"/>
    </source>
</evidence>
<organism evidence="11">
    <name type="scientific">Cladocopium goreaui</name>
    <dbReference type="NCBI Taxonomy" id="2562237"/>
    <lineage>
        <taxon>Eukaryota</taxon>
        <taxon>Sar</taxon>
        <taxon>Alveolata</taxon>
        <taxon>Dinophyceae</taxon>
        <taxon>Suessiales</taxon>
        <taxon>Symbiodiniaceae</taxon>
        <taxon>Cladocopium</taxon>
    </lineage>
</organism>
<evidence type="ECO:0000256" key="1">
    <source>
        <dbReference type="ARBA" id="ARBA00004651"/>
    </source>
</evidence>
<dbReference type="NCBIfam" id="NF002461">
    <property type="entry name" value="PRK01663.1"/>
    <property type="match status" value="1"/>
</dbReference>
<dbReference type="EMBL" id="CAMXCT020000108">
    <property type="protein sequence ID" value="CAL1127303.1"/>
    <property type="molecule type" value="Genomic_DNA"/>
</dbReference>
<dbReference type="GO" id="GO:0015293">
    <property type="term" value="F:symporter activity"/>
    <property type="evidence" value="ECO:0007669"/>
    <property type="project" value="UniProtKB-KW"/>
</dbReference>
<reference evidence="11" key="1">
    <citation type="submission" date="2022-10" db="EMBL/GenBank/DDBJ databases">
        <authorList>
            <person name="Chen Y."/>
            <person name="Dougan E. K."/>
            <person name="Chan C."/>
            <person name="Rhodes N."/>
            <person name="Thang M."/>
        </authorList>
    </citation>
    <scope>NUCLEOTIDE SEQUENCE</scope>
</reference>
<evidence type="ECO:0000256" key="4">
    <source>
        <dbReference type="ARBA" id="ARBA00022475"/>
    </source>
</evidence>
<accession>A0A9P1BK56</accession>
<dbReference type="GO" id="GO:0006835">
    <property type="term" value="P:dicarboxylic acid transport"/>
    <property type="evidence" value="ECO:0007669"/>
    <property type="project" value="UniProtKB-ARBA"/>
</dbReference>
<feature type="transmembrane region" description="Helical" evidence="10">
    <location>
        <begin position="1613"/>
        <end position="1632"/>
    </location>
</feature>
<feature type="compositionally biased region" description="Basic and acidic residues" evidence="9">
    <location>
        <begin position="43"/>
        <end position="59"/>
    </location>
</feature>
<keyword evidence="7 10" id="KW-1133">Transmembrane helix</keyword>
<dbReference type="Gene3D" id="1.10.3860.10">
    <property type="entry name" value="Sodium:dicarboxylate symporter"/>
    <property type="match status" value="1"/>
</dbReference>
<dbReference type="OrthoDB" id="203678at2759"/>
<gene>
    <name evidence="11" type="ORF">C1SCF055_LOCUS2372</name>
</gene>
<keyword evidence="4" id="KW-1003">Cell membrane</keyword>
<dbReference type="Pfam" id="PF00375">
    <property type="entry name" value="SDF"/>
    <property type="match status" value="1"/>
</dbReference>
<keyword evidence="8 10" id="KW-0472">Membrane</keyword>
<dbReference type="GO" id="GO:0005886">
    <property type="term" value="C:plasma membrane"/>
    <property type="evidence" value="ECO:0007669"/>
    <property type="project" value="UniProtKB-SubCell"/>
</dbReference>
<evidence type="ECO:0000256" key="2">
    <source>
        <dbReference type="ARBA" id="ARBA00006080"/>
    </source>
</evidence>
<evidence type="ECO:0000256" key="9">
    <source>
        <dbReference type="SAM" id="MobiDB-lite"/>
    </source>
</evidence>
<dbReference type="Proteomes" id="UP001152797">
    <property type="component" value="Unassembled WGS sequence"/>
</dbReference>
<keyword evidence="5 10" id="KW-0812">Transmembrane</keyword>
<feature type="transmembrane region" description="Helical" evidence="10">
    <location>
        <begin position="341"/>
        <end position="361"/>
    </location>
</feature>
<protein>
    <submittedName>
        <fullName evidence="12">C4-dicarboxylate transport protein 1</fullName>
    </submittedName>
</protein>
<feature type="transmembrane region" description="Helical" evidence="10">
    <location>
        <begin position="290"/>
        <end position="311"/>
    </location>
</feature>
<dbReference type="FunFam" id="1.10.3860.10:FF:000001">
    <property type="entry name" value="C4-dicarboxylate transport protein"/>
    <property type="match status" value="1"/>
</dbReference>
<dbReference type="PRINTS" id="PR00173">
    <property type="entry name" value="EDTRNSPORT"/>
</dbReference>
<evidence type="ECO:0000256" key="6">
    <source>
        <dbReference type="ARBA" id="ARBA00022847"/>
    </source>
</evidence>
<keyword evidence="3" id="KW-0813">Transport</keyword>
<feature type="transmembrane region" description="Helical" evidence="10">
    <location>
        <begin position="1683"/>
        <end position="1700"/>
    </location>
</feature>
<dbReference type="GO" id="GO:0042147">
    <property type="term" value="P:retrograde transport, endosome to Golgi"/>
    <property type="evidence" value="ECO:0007669"/>
    <property type="project" value="TreeGrafter"/>
</dbReference>
<reference evidence="12 13" key="2">
    <citation type="submission" date="2024-05" db="EMBL/GenBank/DDBJ databases">
        <authorList>
            <person name="Chen Y."/>
            <person name="Shah S."/>
            <person name="Dougan E. K."/>
            <person name="Thang M."/>
            <person name="Chan C."/>
        </authorList>
    </citation>
    <scope>NUCLEOTIDE SEQUENCE [LARGE SCALE GENOMIC DNA]</scope>
</reference>
<feature type="transmembrane region" description="Helical" evidence="10">
    <location>
        <begin position="486"/>
        <end position="507"/>
    </location>
</feature>
<dbReference type="PROSITE" id="PS00714">
    <property type="entry name" value="NA_DICARBOXYL_SYMP_2"/>
    <property type="match status" value="1"/>
</dbReference>
<dbReference type="GO" id="GO:0005829">
    <property type="term" value="C:cytosol"/>
    <property type="evidence" value="ECO:0007669"/>
    <property type="project" value="GOC"/>
</dbReference>
<dbReference type="InterPro" id="IPR018107">
    <property type="entry name" value="Na-dicarboxylate_symporter_CS"/>
</dbReference>
<evidence type="ECO:0000256" key="5">
    <source>
        <dbReference type="ARBA" id="ARBA00022692"/>
    </source>
</evidence>
<dbReference type="SUPFAM" id="SSF118215">
    <property type="entry name" value="Proton glutamate symport protein"/>
    <property type="match status" value="1"/>
</dbReference>
<evidence type="ECO:0000313" key="13">
    <source>
        <dbReference type="Proteomes" id="UP001152797"/>
    </source>
</evidence>
<keyword evidence="6" id="KW-0769">Symport</keyword>
<feature type="transmembrane region" description="Helical" evidence="10">
    <location>
        <begin position="1720"/>
        <end position="1739"/>
    </location>
</feature>
<dbReference type="GO" id="GO:0048193">
    <property type="term" value="P:Golgi vesicle transport"/>
    <property type="evidence" value="ECO:0007669"/>
    <property type="project" value="TreeGrafter"/>
</dbReference>
<evidence type="ECO:0000313" key="12">
    <source>
        <dbReference type="EMBL" id="CAL4761240.1"/>
    </source>
</evidence>
<feature type="transmembrane region" description="Helical" evidence="10">
    <location>
        <begin position="1759"/>
        <end position="1782"/>
    </location>
</feature>
<keyword evidence="13" id="KW-1185">Reference proteome</keyword>
<comment type="similarity">
    <text evidence="2">Belongs to the VPS51 family.</text>
</comment>
<dbReference type="InterPro" id="IPR036458">
    <property type="entry name" value="Na:dicarbo_symporter_sf"/>
</dbReference>
<evidence type="ECO:0000256" key="3">
    <source>
        <dbReference type="ARBA" id="ARBA00022448"/>
    </source>
</evidence>
<dbReference type="Pfam" id="PF08700">
    <property type="entry name" value="VPS51_Exo84_N"/>
    <property type="match status" value="1"/>
</dbReference>
<evidence type="ECO:0000256" key="7">
    <source>
        <dbReference type="ARBA" id="ARBA00022989"/>
    </source>
</evidence>
<dbReference type="GO" id="GO:0032456">
    <property type="term" value="P:endocytic recycling"/>
    <property type="evidence" value="ECO:0007669"/>
    <property type="project" value="TreeGrafter"/>
</dbReference>
<feature type="transmembrane region" description="Helical" evidence="10">
    <location>
        <begin position="559"/>
        <end position="580"/>
    </location>
</feature>
<dbReference type="GO" id="GO:0000938">
    <property type="term" value="C:GARP complex"/>
    <property type="evidence" value="ECO:0007669"/>
    <property type="project" value="TreeGrafter"/>
</dbReference>
<dbReference type="GO" id="GO:0007041">
    <property type="term" value="P:lysosomal transport"/>
    <property type="evidence" value="ECO:0007669"/>
    <property type="project" value="TreeGrafter"/>
</dbReference>
<feature type="region of interest" description="Disordered" evidence="9">
    <location>
        <begin position="41"/>
        <end position="74"/>
    </location>
</feature>
<comment type="subcellular location">
    <subcellularLocation>
        <location evidence="1">Cell membrane</location>
        <topology evidence="1">Multi-pass membrane protein</topology>
    </subcellularLocation>
</comment>
<feature type="transmembrane region" description="Helical" evidence="10">
    <location>
        <begin position="617"/>
        <end position="639"/>
    </location>
</feature>
<feature type="region of interest" description="Disordered" evidence="9">
    <location>
        <begin position="1"/>
        <end position="22"/>
    </location>
</feature>
<dbReference type="InterPro" id="IPR014812">
    <property type="entry name" value="Vps51"/>
</dbReference>
<sequence length="2130" mass="233406">MGAGGSVSMPKEMPSDAQIQEAAKAMPPEAIDIMKKIIAAAEKSSEKSSEKSPAEKPAEAGKLTRPAIKKIGNSDAEGVDMERAIFMWDEEKSKECLKEILEGEMPEVVNGAMLVMEEVVWPDPRDAKNWPEFLRQVAGKFLDDQVNADEPFVPPENAREHCLYLMNPTQADAYLEKLGLKKVGKTGKQLMQDDERNEALGMDDGDKVYESFPDTAVLFIKDLVKKAAYPATFLALPCCHSRWSWDMADMVIQKVWMQHAAASRESDITLRKWSVGVRTLLQLQGGHGSYWLCFSALASVLLVMTALYAVFMAPRDDPVTITWRKAHGGAEEQGCHVADYVGFYLLLTASSVAGCAACLMLMNSCGSAHILSAAGYALLNWLQGLIAAILPAHERAKAGCAYGMMQKTFAPLELSTYDKADYYKEFLGLDRAVGYYGVIIVRTLLFLAGLIWMQHLMVRRLIAVETTSRRRLAGRCLSTSINIQKVGAIVACGVSMWTAGGVGWMIYTAIGDIEPPEAAIEEASLHLLGHLSFWEQCSKISECAYVVGLLLLQLVLGGLNFLLFVGTVVTVLVVMWIILWDLRKALVITKEFAPTHPRTRRAAQQLKRARTVVRRQLAGVAMNGLASDVVDGCGLLPLAVKTILDGRGYISESDLMTSAAMQILDILSCVSAALILSGGYRRSLNQHLVGPKGESEHLDPPDITSVFNKSDAWSSKVSELAGRGVTVRELLTFYRELKVVMPHFRASVHTTHDVVRHAIIPLTKHKRSSYVQAFGDQSCRPSKMVTYRAKGESLDSLGTWDLDVPLARPRAGPGLGMEGRARERRRVGALLNAYYHIEGTDKKDPAAPSVGSSDLDRQGFDAKRYFDGMVSSGQLPELVKRANELDAEIKDLDGDMQMLVYENYSKFIRATDVIKQMKFTIEGLDPDLKVLEGNVTRITDSQKKVEDGVSGRSGQIEGLLKQQRICRKLQVLFELPSTLQKCLDRKAYGEAVEAYCCCSGFLRQYRHMPTFQKVLEEVELQMGRIRVALEERLRSPELLVDEAVNSSVTLLDLGEDQVKVVGEYLTGRTATLRRSLSECFAPGAAGSAPAPVEDGAELTKDQEELRRPESVALHGACAKVTEAYVPPLCDAVEGFQKLIEVRNASGTAVDENVLPDFVSARIEDLCDRITQLVDQKCPPSRVLVSCIHSVRDSLRRLHSLLPALLTRLFRAFLGRTAMDAMRSLFGTACSQMTSELCKLHGECKKLGESSSSGLDDVLEEIAKTEQALIMHGFTALTECQPLQSLLGPDKVANQQLLRGLHAQLSAFFSSFVELCRGYAGETEPSKDVAELDWCGVFALALVRVGRHLEVKAINKVWGVAKDLFEGDSGTSELQPNATVLKATRHASQLVITHYATMSGQRLAHFLRNSVQSRNWMTVREAQEPRKVVEMVLREVRAFDSQLAKLLGDPRKPKTGGDRRNANRFKNSMELEVERLWAKKLQVSCGVHAPLHAASCSVSNFLPSIALCVACDDAAIGAQYRGTSSTHMLGAAPGLKRCRCRFPLYAQVMAGMVLGILLGWLAPEVAANPWIEALGKLFVKMVKMIIAPIIFCTVVSGIAHVADAAKVGRVALKAIVYFEVISTLALMIGLLVAEVVQPGRGLHAEPDEAAVKKYEEEAEQHSTLDFVMGIVPNTVVSAFVDGEILQVLFFSVIFGFALLGAEKVEVLHSLIDQVAHGMFGVVKIIMKFAPFGAFGAMAHTVGKYGIGTLGSLLGLVATNYVTSLFFVIGVLGLVCLCVGFNIFRFLYYLKRELLLVLATSSSESALPSLLERLQEAGLSKPVVGLVVPLGYSFNLDGTNIYMTLTPLFISQCMGVDLSWGDKIKVLAVAMLTSKGAAGVSGAGFITLAATLGSIHPELVPGMAIVLGIDKFMSECRSLTNICGNAVAAVVIAHMEGELDIKEFKAALHGRKEHESDIEDGGKANESSWDMLGLGCHPKWEDRARFRKEGADWAKPIDDLSEAGAAIFRETSNSSCVLFLLMPLRLAVVYAVIPFNRNGAILGILRIAFKAFFEYVREETFGKFGLQQIQVDCAFIGEMVRDFLETEDASVLDSLLDEVVASAQMRCVEPVLMDPAMVEARCEEKKKTFRFD</sequence>
<comment type="caution">
    <text evidence="11">The sequence shown here is derived from an EMBL/GenBank/DDBJ whole genome shotgun (WGS) entry which is preliminary data.</text>
</comment>
<dbReference type="GO" id="GO:1990745">
    <property type="term" value="C:EARP complex"/>
    <property type="evidence" value="ECO:0007669"/>
    <property type="project" value="TreeGrafter"/>
</dbReference>